<sequence length="210" mass="23347">MGGRMVLRFGDRVDGYGNEGNGLLLVGDLSSLSTVRGRREGCRRGSPIHYESGTSLHLLTVSEQLERLFLISFSNVERHLLHVLIPKRVKIGSFGRYELSQLYTLHTTTESLFPRLSYQLNGSAVGWYIPSSKQSFIHPTSTHSPCPRRITILSPLTSNRLNISIPPSALRNPSCSLGFTPFTLSTRQRSRNIPVPTESVSFFIPPQPGP</sequence>
<reference evidence="1" key="1">
    <citation type="journal article" date="2020" name="Stud. Mycol.">
        <title>101 Dothideomycetes genomes: a test case for predicting lifestyles and emergence of pathogens.</title>
        <authorList>
            <person name="Haridas S."/>
            <person name="Albert R."/>
            <person name="Binder M."/>
            <person name="Bloem J."/>
            <person name="Labutti K."/>
            <person name="Salamov A."/>
            <person name="Andreopoulos B."/>
            <person name="Baker S."/>
            <person name="Barry K."/>
            <person name="Bills G."/>
            <person name="Bluhm B."/>
            <person name="Cannon C."/>
            <person name="Castanera R."/>
            <person name="Culley D."/>
            <person name="Daum C."/>
            <person name="Ezra D."/>
            <person name="Gonzalez J."/>
            <person name="Henrissat B."/>
            <person name="Kuo A."/>
            <person name="Liang C."/>
            <person name="Lipzen A."/>
            <person name="Lutzoni F."/>
            <person name="Magnuson J."/>
            <person name="Mondo S."/>
            <person name="Nolan M."/>
            <person name="Ohm R."/>
            <person name="Pangilinan J."/>
            <person name="Park H.-J."/>
            <person name="Ramirez L."/>
            <person name="Alfaro M."/>
            <person name="Sun H."/>
            <person name="Tritt A."/>
            <person name="Yoshinaga Y."/>
            <person name="Zwiers L.-H."/>
            <person name="Turgeon B."/>
            <person name="Goodwin S."/>
            <person name="Spatafora J."/>
            <person name="Crous P."/>
            <person name="Grigoriev I."/>
        </authorList>
    </citation>
    <scope>NUCLEOTIDE SEQUENCE</scope>
    <source>
        <strain evidence="1">ATCC 74209</strain>
    </source>
</reference>
<dbReference type="AlphaFoldDB" id="A0A9P4N0E7"/>
<evidence type="ECO:0000313" key="2">
    <source>
        <dbReference type="Proteomes" id="UP000799536"/>
    </source>
</evidence>
<comment type="caution">
    <text evidence="1">The sequence shown here is derived from an EMBL/GenBank/DDBJ whole genome shotgun (WGS) entry which is preliminary data.</text>
</comment>
<keyword evidence="2" id="KW-1185">Reference proteome</keyword>
<dbReference type="EMBL" id="ML993923">
    <property type="protein sequence ID" value="KAF2202820.1"/>
    <property type="molecule type" value="Genomic_DNA"/>
</dbReference>
<evidence type="ECO:0000313" key="1">
    <source>
        <dbReference type="EMBL" id="KAF2202820.1"/>
    </source>
</evidence>
<name>A0A9P4N0E7_9PLEO</name>
<proteinExistence type="predicted"/>
<protein>
    <submittedName>
        <fullName evidence="1">Uncharacterized protein</fullName>
    </submittedName>
</protein>
<accession>A0A9P4N0E7</accession>
<gene>
    <name evidence="1" type="ORF">GQ43DRAFT_297934</name>
</gene>
<organism evidence="1 2">
    <name type="scientific">Delitschia confertaspora ATCC 74209</name>
    <dbReference type="NCBI Taxonomy" id="1513339"/>
    <lineage>
        <taxon>Eukaryota</taxon>
        <taxon>Fungi</taxon>
        <taxon>Dikarya</taxon>
        <taxon>Ascomycota</taxon>
        <taxon>Pezizomycotina</taxon>
        <taxon>Dothideomycetes</taxon>
        <taxon>Pleosporomycetidae</taxon>
        <taxon>Pleosporales</taxon>
        <taxon>Delitschiaceae</taxon>
        <taxon>Delitschia</taxon>
    </lineage>
</organism>
<dbReference type="Proteomes" id="UP000799536">
    <property type="component" value="Unassembled WGS sequence"/>
</dbReference>